<organism evidence="1 2">
    <name type="scientific">Pseudonocardia benzenivorans</name>
    <dbReference type="NCBI Taxonomy" id="228005"/>
    <lineage>
        <taxon>Bacteria</taxon>
        <taxon>Bacillati</taxon>
        <taxon>Actinomycetota</taxon>
        <taxon>Actinomycetes</taxon>
        <taxon>Pseudonocardiales</taxon>
        <taxon>Pseudonocardiaceae</taxon>
        <taxon>Pseudonocardia</taxon>
    </lineage>
</organism>
<proteinExistence type="predicted"/>
<gene>
    <name evidence="1" type="ORF">ACFQ34_33535</name>
</gene>
<sequence length="145" mass="16689">MPTPRHPEDHLLYEKFLEETRDEDGVVHRDEAVKLLLAELLEDPDRVAEYAEARAQKVADGFDQSHKPEIENGQMALDIDTYLVIGDNERVGIDDAQAHHTRQWLDIQNIQKARHDMAHGAKTMHGYRLLAVQEEHGCSMWQAEQ</sequence>
<dbReference type="EMBL" id="JBHTMB010000358">
    <property type="protein sequence ID" value="MFD1238226.1"/>
    <property type="molecule type" value="Genomic_DNA"/>
</dbReference>
<evidence type="ECO:0000313" key="1">
    <source>
        <dbReference type="EMBL" id="MFD1238226.1"/>
    </source>
</evidence>
<accession>A0ABW3VVA8</accession>
<dbReference type="RefSeq" id="WP_379653445.1">
    <property type="nucleotide sequence ID" value="NZ_JBHTMB010000358.1"/>
</dbReference>
<comment type="caution">
    <text evidence="1">The sequence shown here is derived from an EMBL/GenBank/DDBJ whole genome shotgun (WGS) entry which is preliminary data.</text>
</comment>
<protein>
    <submittedName>
        <fullName evidence="1">Uncharacterized protein</fullName>
    </submittedName>
</protein>
<name>A0ABW3VVA8_9PSEU</name>
<evidence type="ECO:0000313" key="2">
    <source>
        <dbReference type="Proteomes" id="UP001597182"/>
    </source>
</evidence>
<keyword evidence="2" id="KW-1185">Reference proteome</keyword>
<dbReference type="Proteomes" id="UP001597182">
    <property type="component" value="Unassembled WGS sequence"/>
</dbReference>
<feature type="non-terminal residue" evidence="1">
    <location>
        <position position="145"/>
    </location>
</feature>
<reference evidence="2" key="1">
    <citation type="journal article" date="2019" name="Int. J. Syst. Evol. Microbiol.">
        <title>The Global Catalogue of Microorganisms (GCM) 10K type strain sequencing project: providing services to taxonomists for standard genome sequencing and annotation.</title>
        <authorList>
            <consortium name="The Broad Institute Genomics Platform"/>
            <consortium name="The Broad Institute Genome Sequencing Center for Infectious Disease"/>
            <person name="Wu L."/>
            <person name="Ma J."/>
        </authorList>
    </citation>
    <scope>NUCLEOTIDE SEQUENCE [LARGE SCALE GENOMIC DNA]</scope>
    <source>
        <strain evidence="2">CCUG 49018</strain>
    </source>
</reference>